<dbReference type="InterPro" id="IPR046349">
    <property type="entry name" value="C1-like_sf"/>
</dbReference>
<reference evidence="3" key="1">
    <citation type="submission" date="2022-12" db="EMBL/GenBank/DDBJ databases">
        <title>Draft genome assemblies for two species of Escallonia (Escalloniales).</title>
        <authorList>
            <person name="Chanderbali A."/>
            <person name="Dervinis C."/>
            <person name="Anghel I."/>
            <person name="Soltis D."/>
            <person name="Soltis P."/>
            <person name="Zapata F."/>
        </authorList>
    </citation>
    <scope>NUCLEOTIDE SEQUENCE</scope>
    <source>
        <strain evidence="3">UCBG64.0493</strain>
        <tissue evidence="3">Leaf</tissue>
    </source>
</reference>
<dbReference type="SUPFAM" id="SSF57889">
    <property type="entry name" value="Cysteine-rich domain"/>
    <property type="match status" value="2"/>
</dbReference>
<dbReference type="InterPro" id="IPR004146">
    <property type="entry name" value="DC1"/>
</dbReference>
<dbReference type="Pfam" id="PF03107">
    <property type="entry name" value="C1_2"/>
    <property type="match status" value="2"/>
</dbReference>
<keyword evidence="1" id="KW-0677">Repeat</keyword>
<dbReference type="EMBL" id="JAVXUP010002454">
    <property type="protein sequence ID" value="KAK3003208.1"/>
    <property type="molecule type" value="Genomic_DNA"/>
</dbReference>
<keyword evidence="4" id="KW-1185">Reference proteome</keyword>
<proteinExistence type="predicted"/>
<dbReference type="AlphaFoldDB" id="A0AA89AI47"/>
<protein>
    <recommendedName>
        <fullName evidence="2">DC1 domain-containing protein</fullName>
    </recommendedName>
</protein>
<gene>
    <name evidence="3" type="ORF">RJ639_019188</name>
</gene>
<evidence type="ECO:0000313" key="3">
    <source>
        <dbReference type="EMBL" id="KAK3003208.1"/>
    </source>
</evidence>
<dbReference type="PANTHER" id="PTHR32410:SF216">
    <property type="entry name" value="PHORBOL-ESTER_DAG-TYPE DOMAIN-CONTAINING PROTEIN"/>
    <property type="match status" value="1"/>
</dbReference>
<dbReference type="PANTHER" id="PTHR32410">
    <property type="entry name" value="CYSTEINE/HISTIDINE-RICH C1 DOMAIN FAMILY PROTEIN"/>
    <property type="match status" value="1"/>
</dbReference>
<feature type="domain" description="DC1" evidence="2">
    <location>
        <begin position="36"/>
        <end position="78"/>
    </location>
</feature>
<dbReference type="Proteomes" id="UP001188597">
    <property type="component" value="Unassembled WGS sequence"/>
</dbReference>
<name>A0AA89AI47_9ASTE</name>
<evidence type="ECO:0000313" key="4">
    <source>
        <dbReference type="Proteomes" id="UP001188597"/>
    </source>
</evidence>
<organism evidence="3 4">
    <name type="scientific">Escallonia herrerae</name>
    <dbReference type="NCBI Taxonomy" id="1293975"/>
    <lineage>
        <taxon>Eukaryota</taxon>
        <taxon>Viridiplantae</taxon>
        <taxon>Streptophyta</taxon>
        <taxon>Embryophyta</taxon>
        <taxon>Tracheophyta</taxon>
        <taxon>Spermatophyta</taxon>
        <taxon>Magnoliopsida</taxon>
        <taxon>eudicotyledons</taxon>
        <taxon>Gunneridae</taxon>
        <taxon>Pentapetalae</taxon>
        <taxon>asterids</taxon>
        <taxon>campanulids</taxon>
        <taxon>Escalloniales</taxon>
        <taxon>Escalloniaceae</taxon>
        <taxon>Escallonia</taxon>
    </lineage>
</organism>
<dbReference type="InterPro" id="IPR053192">
    <property type="entry name" value="Vacuole_Formation_Reg"/>
</dbReference>
<feature type="domain" description="DC1" evidence="2">
    <location>
        <begin position="89"/>
        <end position="138"/>
    </location>
</feature>
<sequence length="233" mass="26613">MSVDLNGGASLTIVLLCDFNVGMSCASDKTVRKLDFHEHPLTYVLRTTSFSCDACLKEDKDVSYRCTECPFWIHESCAMLPKTKRNNDHVHPLVLAYSLPTEDSMFQNYCDICSQSVHPSEWLYYCGDCKYYAHVVCAMSELSRSSWPTDQPIQEKDSFPVFFLGEGRERLVNQYEILKPSTMSNQSKRPSHLVQGKRIENAYNIHIWCKANALKISKAQCLRRSVVLVVGQH</sequence>
<evidence type="ECO:0000259" key="2">
    <source>
        <dbReference type="Pfam" id="PF03107"/>
    </source>
</evidence>
<comment type="caution">
    <text evidence="3">The sequence shown here is derived from an EMBL/GenBank/DDBJ whole genome shotgun (WGS) entry which is preliminary data.</text>
</comment>
<accession>A0AA89AI47</accession>
<evidence type="ECO:0000256" key="1">
    <source>
        <dbReference type="ARBA" id="ARBA00022737"/>
    </source>
</evidence>